<organism evidence="1 2">
    <name type="scientific">Leptospira borgpetersenii serovar Pomona str. 200901868</name>
    <dbReference type="NCBI Taxonomy" id="1192866"/>
    <lineage>
        <taxon>Bacteria</taxon>
        <taxon>Pseudomonadati</taxon>
        <taxon>Spirochaetota</taxon>
        <taxon>Spirochaetia</taxon>
        <taxon>Leptospirales</taxon>
        <taxon>Leptospiraceae</taxon>
        <taxon>Leptospira</taxon>
    </lineage>
</organism>
<proteinExistence type="predicted"/>
<reference evidence="1 2" key="1">
    <citation type="submission" date="2013-01" db="EMBL/GenBank/DDBJ databases">
        <authorList>
            <person name="Harkins D.M."/>
            <person name="Durkin A.S."/>
            <person name="Brinkac L.M."/>
            <person name="Haft D.H."/>
            <person name="Selengut J.D."/>
            <person name="Sanka R."/>
            <person name="DePew J."/>
            <person name="Purushe J."/>
            <person name="Picardeau M."/>
            <person name="Werts C."/>
            <person name="Goarant C."/>
            <person name="Vinetz J.M."/>
            <person name="Sutton G.G."/>
            <person name="Nierman W.C."/>
            <person name="Fouts D.E."/>
        </authorList>
    </citation>
    <scope>NUCLEOTIDE SEQUENCE [LARGE SCALE GENOMIC DNA]</scope>
    <source>
        <strain evidence="1 2">200901868</strain>
    </source>
</reference>
<comment type="caution">
    <text evidence="1">The sequence shown here is derived from an EMBL/GenBank/DDBJ whole genome shotgun (WGS) entry which is preliminary data.</text>
</comment>
<name>M6W5F1_LEPBO</name>
<gene>
    <name evidence="1" type="ORF">LEP1GSC133_3169</name>
</gene>
<dbReference type="AlphaFoldDB" id="M6W5F1"/>
<evidence type="ECO:0000313" key="1">
    <source>
        <dbReference type="EMBL" id="EMO60444.1"/>
    </source>
</evidence>
<dbReference type="STRING" id="1192866.LEP1GSC133_3169"/>
<dbReference type="Proteomes" id="UP000012159">
    <property type="component" value="Unassembled WGS sequence"/>
</dbReference>
<sequence length="38" mass="4646">MTDIPFKDRILMNQDLRLEEFKKTDFKFVLRTIIETLS</sequence>
<evidence type="ECO:0000313" key="2">
    <source>
        <dbReference type="Proteomes" id="UP000012159"/>
    </source>
</evidence>
<protein>
    <submittedName>
        <fullName evidence="1">Uncharacterized protein</fullName>
    </submittedName>
</protein>
<accession>M6W5F1</accession>
<dbReference type="EMBL" id="AKWF02000137">
    <property type="protein sequence ID" value="EMO60444.1"/>
    <property type="molecule type" value="Genomic_DNA"/>
</dbReference>